<comment type="subcellular location">
    <subcellularLocation>
        <location evidence="1">Cell membrane</location>
        <topology evidence="1">Multi-pass membrane protein</topology>
    </subcellularLocation>
</comment>
<dbReference type="InterPro" id="IPR051562">
    <property type="entry name" value="Ascorbate-PTS_EIIC"/>
</dbReference>
<evidence type="ECO:0000256" key="11">
    <source>
        <dbReference type="ARBA" id="ARBA00038218"/>
    </source>
</evidence>
<feature type="transmembrane region" description="Helical" evidence="14">
    <location>
        <begin position="337"/>
        <end position="360"/>
    </location>
</feature>
<protein>
    <recommendedName>
        <fullName evidence="12">Ascorbate-specific PTS system EIIC component</fullName>
    </recommendedName>
    <alternativeName>
        <fullName evidence="13">Ascorbate-specific permease IIC component UlaA</fullName>
    </alternativeName>
</protein>
<keyword evidence="3" id="KW-0813">Transport</keyword>
<dbReference type="NCBIfam" id="NF006920">
    <property type="entry name" value="PRK09410.1-2"/>
    <property type="match status" value="1"/>
</dbReference>
<evidence type="ECO:0000256" key="3">
    <source>
        <dbReference type="ARBA" id="ARBA00022448"/>
    </source>
</evidence>
<dbReference type="InterPro" id="IPR004703">
    <property type="entry name" value="PTS_sugar-sp_permease"/>
</dbReference>
<feature type="transmembrane region" description="Helical" evidence="14">
    <location>
        <begin position="144"/>
        <end position="165"/>
    </location>
</feature>
<feature type="transmembrane region" description="Helical" evidence="14">
    <location>
        <begin position="91"/>
        <end position="110"/>
    </location>
</feature>
<evidence type="ECO:0000256" key="1">
    <source>
        <dbReference type="ARBA" id="ARBA00004651"/>
    </source>
</evidence>
<evidence type="ECO:0000256" key="6">
    <source>
        <dbReference type="ARBA" id="ARBA00022683"/>
    </source>
</evidence>
<evidence type="ECO:0000313" key="15">
    <source>
        <dbReference type="EMBL" id="MCQ8225976.1"/>
    </source>
</evidence>
<evidence type="ECO:0000256" key="2">
    <source>
        <dbReference type="ARBA" id="ARBA00011738"/>
    </source>
</evidence>
<feature type="transmembrane region" description="Helical" evidence="14">
    <location>
        <begin position="402"/>
        <end position="418"/>
    </location>
</feature>
<feature type="transmembrane region" description="Helical" evidence="14">
    <location>
        <begin position="367"/>
        <end position="390"/>
    </location>
</feature>
<dbReference type="PANTHER" id="PTHR33843">
    <property type="entry name" value="ASCORBATE-SPECIFIC PTS SYSTEM EIIC COMPONENT"/>
    <property type="match status" value="1"/>
</dbReference>
<sequence length="419" mass="44135">MLQFIIKDVLGTPAILVGLFSLFGLLLQKKPVSDVISGTLKTIMGFVILIAGANLIAATLTIFSQLFEHSFNIQGVVPNTDAMAALAQKSYGTETAMIMVFGMLVNILLARITPLKYIFLTGHHTLYMSAMLAVILSVGGIHGFWLVLIGSLILGTMMVVCPAILQPFTRKITNSDDLALGHFGSTGYLLSALVGKVVGKGSPSIEELKVPKTLNFLRDSSVAISLTMMILFIALVLVAGKAFTESISGGQNYIVFAIIQSITFAAGVYIILAGVRMVIAEIVPAFKGIADKLVPNAKPALDCPTVFPFAPNAVIIGFLSSFSAGLISMFLCPLFGLSVIVPGLVPHFFCGATAGVYGNITGGRRGAVIGAFVQGLLISFLPAILLPLMGDLGFASTTFGDADFGIVGIVLGHIISFFH</sequence>
<feature type="transmembrane region" description="Helical" evidence="14">
    <location>
        <begin position="252"/>
        <end position="272"/>
    </location>
</feature>
<feature type="transmembrane region" description="Helical" evidence="14">
    <location>
        <begin position="309"/>
        <end position="331"/>
    </location>
</feature>
<evidence type="ECO:0000313" key="16">
    <source>
        <dbReference type="Proteomes" id="UP001300015"/>
    </source>
</evidence>
<organism evidence="15 16">
    <name type="scientific">Pantoea trifolii</name>
    <dbReference type="NCBI Taxonomy" id="2968030"/>
    <lineage>
        <taxon>Bacteria</taxon>
        <taxon>Pseudomonadati</taxon>
        <taxon>Pseudomonadota</taxon>
        <taxon>Gammaproteobacteria</taxon>
        <taxon>Enterobacterales</taxon>
        <taxon>Erwiniaceae</taxon>
        <taxon>Pantoea</taxon>
    </lineage>
</organism>
<dbReference type="PANTHER" id="PTHR33843:SF4">
    <property type="entry name" value="ASCORBATE-SPECIFIC PTS SYSTEM EIIC COMPONENT"/>
    <property type="match status" value="1"/>
</dbReference>
<name>A0ABT1VFQ2_9GAMM</name>
<keyword evidence="4" id="KW-1003">Cell membrane</keyword>
<keyword evidence="16" id="KW-1185">Reference proteome</keyword>
<keyword evidence="5" id="KW-0762">Sugar transport</keyword>
<dbReference type="NCBIfam" id="NF006922">
    <property type="entry name" value="PRK09410.1-5"/>
    <property type="match status" value="1"/>
</dbReference>
<dbReference type="Pfam" id="PF03611">
    <property type="entry name" value="EIIC-GAT"/>
    <property type="match status" value="1"/>
</dbReference>
<keyword evidence="9 14" id="KW-0472">Membrane</keyword>
<keyword evidence="7 14" id="KW-0812">Transmembrane</keyword>
<dbReference type="NCBIfam" id="NF009553">
    <property type="entry name" value="PRK12997.1-5"/>
    <property type="match status" value="1"/>
</dbReference>
<evidence type="ECO:0000256" key="13">
    <source>
        <dbReference type="ARBA" id="ARBA00042859"/>
    </source>
</evidence>
<evidence type="ECO:0000256" key="14">
    <source>
        <dbReference type="SAM" id="Phobius"/>
    </source>
</evidence>
<keyword evidence="8 14" id="KW-1133">Transmembrane helix</keyword>
<reference evidence="15 16" key="1">
    <citation type="submission" date="2022-07" db="EMBL/GenBank/DDBJ databases">
        <title>Pantoea trifolii sp. nov. isolated from root nodules of Trifolium rubens.</title>
        <authorList>
            <person name="Kalita M."/>
            <person name="Wdowiak-Wrobel S."/>
            <person name="Marek-Kozaczuk M."/>
            <person name="Palusinska-Szysz M."/>
            <person name="Sokolowski W."/>
            <person name="Coutinho T."/>
            <person name="Hlahane L."/>
        </authorList>
    </citation>
    <scope>NUCLEOTIDE SEQUENCE [LARGE SCALE GENOMIC DNA]</scope>
    <source>
        <strain evidence="15 16">MMK2</strain>
    </source>
</reference>
<dbReference type="RefSeq" id="WP_061719314.1">
    <property type="nucleotide sequence ID" value="NZ_JANIES010000001.1"/>
</dbReference>
<comment type="subunit">
    <text evidence="2">Homodimer.</text>
</comment>
<evidence type="ECO:0000256" key="8">
    <source>
        <dbReference type="ARBA" id="ARBA00022989"/>
    </source>
</evidence>
<evidence type="ECO:0000256" key="10">
    <source>
        <dbReference type="ARBA" id="ARBA00037387"/>
    </source>
</evidence>
<gene>
    <name evidence="15" type="ORF">NQH49_00530</name>
</gene>
<accession>A0ABT1VFQ2</accession>
<feature type="transmembrane region" description="Helical" evidence="14">
    <location>
        <begin position="117"/>
        <end position="138"/>
    </location>
</feature>
<evidence type="ECO:0000256" key="5">
    <source>
        <dbReference type="ARBA" id="ARBA00022597"/>
    </source>
</evidence>
<comment type="caution">
    <text evidence="15">The sequence shown here is derived from an EMBL/GenBank/DDBJ whole genome shotgun (WGS) entry which is preliminary data.</text>
</comment>
<feature type="transmembrane region" description="Helical" evidence="14">
    <location>
        <begin position="6"/>
        <end position="27"/>
    </location>
</feature>
<evidence type="ECO:0000256" key="7">
    <source>
        <dbReference type="ARBA" id="ARBA00022692"/>
    </source>
</evidence>
<dbReference type="EMBL" id="JANIET010000001">
    <property type="protein sequence ID" value="MCQ8225976.1"/>
    <property type="molecule type" value="Genomic_DNA"/>
</dbReference>
<feature type="transmembrane region" description="Helical" evidence="14">
    <location>
        <begin position="39"/>
        <end position="63"/>
    </location>
</feature>
<comment type="function">
    <text evidence="10">The phosphoenolpyruvate-dependent sugar phosphotransferase system (sugar PTS), a major carbohydrate active transport system, catalyzes the phosphorylation of incoming sugar substrates concomitantly with their translocation across the cell membrane. The enzyme II UlaABC PTS system is involved in ascorbate transport.</text>
</comment>
<evidence type="ECO:0000256" key="9">
    <source>
        <dbReference type="ARBA" id="ARBA00023136"/>
    </source>
</evidence>
<dbReference type="Proteomes" id="UP001300015">
    <property type="component" value="Unassembled WGS sequence"/>
</dbReference>
<evidence type="ECO:0000256" key="12">
    <source>
        <dbReference type="ARBA" id="ARBA00039702"/>
    </source>
</evidence>
<keyword evidence="6" id="KW-0598">Phosphotransferase system</keyword>
<feature type="transmembrane region" description="Helical" evidence="14">
    <location>
        <begin position="222"/>
        <end position="240"/>
    </location>
</feature>
<evidence type="ECO:0000256" key="4">
    <source>
        <dbReference type="ARBA" id="ARBA00022475"/>
    </source>
</evidence>
<proteinExistence type="inferred from homology"/>
<comment type="similarity">
    <text evidence="11">Belongs to the UlaA family.</text>
</comment>